<feature type="compositionally biased region" description="Basic and acidic residues" evidence="2">
    <location>
        <begin position="24"/>
        <end position="44"/>
    </location>
</feature>
<feature type="region of interest" description="Disordered" evidence="2">
    <location>
        <begin position="20"/>
        <end position="45"/>
    </location>
</feature>
<keyword evidence="1" id="KW-0378">Hydrolase</keyword>
<sequence length="281" mass="31014">MTFYSYYPFVCDTLEVENEVEESMENHNDSHSREEKEETEHLNEPELEDFLFDDEEKPPKSRAGILLTRSIAVLIALSLIISILAVWVNVFNLPSFSFLPKSNELSKIENIKDYKKAVVTIEGNGTKGTGFNISKEGSIITNHHVIESMSPITVIFPNGEIMRAEIEEDYPDLDIALLEVEGKGLPYLEIQNGGKWKKGDSIYVIGNPLAYNQIVMEGDITKSGERLFLSAPIEKGNSGSPVIDSEGKVIGVVYAITIPSIGSADDQAGLAVPVDRIPVLP</sequence>
<evidence type="ECO:0000256" key="3">
    <source>
        <dbReference type="SAM" id="Phobius"/>
    </source>
</evidence>
<name>A0A3A1RBK1_9BACI</name>
<dbReference type="AlphaFoldDB" id="A0A3A1RBK1"/>
<dbReference type="RefSeq" id="WP_119545211.1">
    <property type="nucleotide sequence ID" value="NZ_QXIR01000002.1"/>
</dbReference>
<keyword evidence="5" id="KW-1185">Reference proteome</keyword>
<dbReference type="PANTHER" id="PTHR22939">
    <property type="entry name" value="SERINE PROTEASE FAMILY S1C HTRA-RELATED"/>
    <property type="match status" value="1"/>
</dbReference>
<dbReference type="Proteomes" id="UP000265801">
    <property type="component" value="Unassembled WGS sequence"/>
</dbReference>
<keyword evidence="1" id="KW-0720">Serine protease</keyword>
<evidence type="ECO:0000313" key="4">
    <source>
        <dbReference type="EMBL" id="RIW38313.1"/>
    </source>
</evidence>
<feature type="transmembrane region" description="Helical" evidence="3">
    <location>
        <begin position="66"/>
        <end position="88"/>
    </location>
</feature>
<proteinExistence type="predicted"/>
<evidence type="ECO:0000313" key="5">
    <source>
        <dbReference type="Proteomes" id="UP000265801"/>
    </source>
</evidence>
<evidence type="ECO:0000256" key="2">
    <source>
        <dbReference type="SAM" id="MobiDB-lite"/>
    </source>
</evidence>
<dbReference type="GO" id="GO:0004252">
    <property type="term" value="F:serine-type endopeptidase activity"/>
    <property type="evidence" value="ECO:0007669"/>
    <property type="project" value="InterPro"/>
</dbReference>
<dbReference type="OrthoDB" id="9766361at2"/>
<keyword evidence="4" id="KW-0645">Protease</keyword>
<dbReference type="InterPro" id="IPR001940">
    <property type="entry name" value="Peptidase_S1C"/>
</dbReference>
<dbReference type="PANTHER" id="PTHR22939:SF129">
    <property type="entry name" value="SERINE PROTEASE HTRA2, MITOCHONDRIAL"/>
    <property type="match status" value="1"/>
</dbReference>
<organism evidence="4 5">
    <name type="scientific">Bacillus salacetis</name>
    <dbReference type="NCBI Taxonomy" id="2315464"/>
    <lineage>
        <taxon>Bacteria</taxon>
        <taxon>Bacillati</taxon>
        <taxon>Bacillota</taxon>
        <taxon>Bacilli</taxon>
        <taxon>Bacillales</taxon>
        <taxon>Bacillaceae</taxon>
        <taxon>Bacillus</taxon>
    </lineage>
</organism>
<dbReference type="Pfam" id="PF13365">
    <property type="entry name" value="Trypsin_2"/>
    <property type="match status" value="1"/>
</dbReference>
<protein>
    <submittedName>
        <fullName evidence="4">Serine protease</fullName>
    </submittedName>
</protein>
<comment type="caution">
    <text evidence="4">The sequence shown here is derived from an EMBL/GenBank/DDBJ whole genome shotgun (WGS) entry which is preliminary data.</text>
</comment>
<dbReference type="GO" id="GO:0006508">
    <property type="term" value="P:proteolysis"/>
    <property type="evidence" value="ECO:0007669"/>
    <property type="project" value="UniProtKB-KW"/>
</dbReference>
<keyword evidence="3" id="KW-1133">Transmembrane helix</keyword>
<evidence type="ECO:0000256" key="1">
    <source>
        <dbReference type="ARBA" id="ARBA00022825"/>
    </source>
</evidence>
<reference evidence="4 5" key="1">
    <citation type="submission" date="2018-09" db="EMBL/GenBank/DDBJ databases">
        <title>Bacillus saliacetes sp. nov., isolated from Thai shrimp paste (Ka-pi).</title>
        <authorList>
            <person name="Daroonpunt R."/>
            <person name="Tanasupawat S."/>
            <person name="Yiamsombut S."/>
        </authorList>
    </citation>
    <scope>NUCLEOTIDE SEQUENCE [LARGE SCALE GENOMIC DNA]</scope>
    <source>
        <strain evidence="4 5">SKP7-4</strain>
    </source>
</reference>
<dbReference type="InterPro" id="IPR009003">
    <property type="entry name" value="Peptidase_S1_PA"/>
</dbReference>
<accession>A0A3A1RBK1</accession>
<dbReference type="PRINTS" id="PR00834">
    <property type="entry name" value="PROTEASES2C"/>
</dbReference>
<keyword evidence="3" id="KW-0812">Transmembrane</keyword>
<keyword evidence="3" id="KW-0472">Membrane</keyword>
<dbReference type="SUPFAM" id="SSF50494">
    <property type="entry name" value="Trypsin-like serine proteases"/>
    <property type="match status" value="1"/>
</dbReference>
<dbReference type="Gene3D" id="2.40.10.120">
    <property type="match status" value="1"/>
</dbReference>
<gene>
    <name evidence="4" type="ORF">D3H55_01870</name>
</gene>
<dbReference type="EMBL" id="QXIR01000002">
    <property type="protein sequence ID" value="RIW38313.1"/>
    <property type="molecule type" value="Genomic_DNA"/>
</dbReference>